<sequence>MIKIIWRLLSLRERIVSGFLVVGVLIAALLDAAGVASIVPFLTLLSDPSAIEKHETLMRVYEYSGYDTPHEFLFLLGWGTLALVVTSSILQAVSQYTQIHFGEMRRVSLSGRLLKKYLSQSYGFFLSQHSSNITRYLLSEVNVVTGRCIVPLILLVANSIHAVILVALIFWLEPLIALGATLFIGGSFLVIFLFMRNRITELGTKRMEASRRCFMIASDAINGIKDVKLYNLESAFIHRFDRGITEFSNYNASNEVASIFPRFSIQILVFSGMMVALMFLLKDNRDLSHSLPTMGLLVFAGTRLLPKFQTIYQCIVRIRFGSPALRKLEEHLTMSENDWTKEKIEPLFPSKEITLSGVSFFYPESDKPAVHNLDLIIPVHHTVGLIGPSGAGKTTVIDLLLSLYPPSSGHLKVDGEVINAVNERRWQQALGYVPQDIFLLDSSIKENIAFGVPLDEIDESLVKHVARQANIHDFIIEHLPEGYDTKVGERGIRLSGGQKQRIGIARALYRQPAVLVFDEATSAVDNITEREIVKTLTEIGEEKTIIMIAHRLDTVRNCDCIYLMDKGKVVASGTYDDLAKHDPRFREMLGESASNIF</sequence>
<dbReference type="InterPro" id="IPR003593">
    <property type="entry name" value="AAA+_ATPase"/>
</dbReference>
<dbReference type="Pfam" id="PF00005">
    <property type="entry name" value="ABC_tran"/>
    <property type="match status" value="1"/>
</dbReference>
<dbReference type="InterPro" id="IPR039421">
    <property type="entry name" value="Type_1_exporter"/>
</dbReference>
<dbReference type="PROSITE" id="PS00211">
    <property type="entry name" value="ABC_TRANSPORTER_1"/>
    <property type="match status" value="1"/>
</dbReference>
<dbReference type="SUPFAM" id="SSF52540">
    <property type="entry name" value="P-loop containing nucleoside triphosphate hydrolases"/>
    <property type="match status" value="1"/>
</dbReference>
<dbReference type="InterPro" id="IPR011527">
    <property type="entry name" value="ABC1_TM_dom"/>
</dbReference>
<evidence type="ECO:0000259" key="11">
    <source>
        <dbReference type="PROSITE" id="PS50929"/>
    </source>
</evidence>
<name>A0A367UH79_9PROT</name>
<dbReference type="FunFam" id="3.40.50.300:FF:000221">
    <property type="entry name" value="Multidrug ABC transporter ATP-binding protein"/>
    <property type="match status" value="1"/>
</dbReference>
<accession>A0A367UH79</accession>
<keyword evidence="6" id="KW-0067">ATP-binding</keyword>
<dbReference type="GO" id="GO:0140359">
    <property type="term" value="F:ABC-type transporter activity"/>
    <property type="evidence" value="ECO:0007669"/>
    <property type="project" value="InterPro"/>
</dbReference>
<feature type="transmembrane region" description="Helical" evidence="9">
    <location>
        <begin position="263"/>
        <end position="281"/>
    </location>
</feature>
<evidence type="ECO:0000313" key="12">
    <source>
        <dbReference type="EMBL" id="RCK07370.1"/>
    </source>
</evidence>
<organism evidence="12 13">
    <name type="scientific">Thalassospira xianhensis MCCC 1A02616</name>
    <dbReference type="NCBI Taxonomy" id="1177929"/>
    <lineage>
        <taxon>Bacteria</taxon>
        <taxon>Pseudomonadati</taxon>
        <taxon>Pseudomonadota</taxon>
        <taxon>Alphaproteobacteria</taxon>
        <taxon>Rhodospirillales</taxon>
        <taxon>Thalassospiraceae</taxon>
        <taxon>Thalassospira</taxon>
    </lineage>
</organism>
<gene>
    <name evidence="12" type="ORF">TH5_02990</name>
</gene>
<evidence type="ECO:0000313" key="13">
    <source>
        <dbReference type="Proteomes" id="UP000252419"/>
    </source>
</evidence>
<feature type="domain" description="ABC transmembrane type-1" evidence="11">
    <location>
        <begin position="19"/>
        <end position="279"/>
    </location>
</feature>
<dbReference type="EMBL" id="JPWA01000002">
    <property type="protein sequence ID" value="RCK07370.1"/>
    <property type="molecule type" value="Genomic_DNA"/>
</dbReference>
<protein>
    <recommendedName>
        <fullName evidence="14">ABC transporter ATP-binding protein</fullName>
    </recommendedName>
</protein>
<evidence type="ECO:0000256" key="6">
    <source>
        <dbReference type="ARBA" id="ARBA00022840"/>
    </source>
</evidence>
<evidence type="ECO:0000256" key="4">
    <source>
        <dbReference type="ARBA" id="ARBA00022692"/>
    </source>
</evidence>
<feature type="domain" description="ABC transporter" evidence="10">
    <location>
        <begin position="353"/>
        <end position="591"/>
    </location>
</feature>
<feature type="transmembrane region" description="Helical" evidence="9">
    <location>
        <begin position="176"/>
        <end position="195"/>
    </location>
</feature>
<dbReference type="Proteomes" id="UP000252419">
    <property type="component" value="Unassembled WGS sequence"/>
</dbReference>
<proteinExistence type="predicted"/>
<comment type="caution">
    <text evidence="12">The sequence shown here is derived from an EMBL/GenBank/DDBJ whole genome shotgun (WGS) entry which is preliminary data.</text>
</comment>
<dbReference type="Gene3D" id="1.20.1560.10">
    <property type="entry name" value="ABC transporter type 1, transmembrane domain"/>
    <property type="match status" value="1"/>
</dbReference>
<dbReference type="AlphaFoldDB" id="A0A367UH79"/>
<dbReference type="PROSITE" id="PS50893">
    <property type="entry name" value="ABC_TRANSPORTER_2"/>
    <property type="match status" value="1"/>
</dbReference>
<dbReference type="SUPFAM" id="SSF90123">
    <property type="entry name" value="ABC transporter transmembrane region"/>
    <property type="match status" value="1"/>
</dbReference>
<keyword evidence="4 9" id="KW-0812">Transmembrane</keyword>
<dbReference type="InterPro" id="IPR036640">
    <property type="entry name" value="ABC1_TM_sf"/>
</dbReference>
<evidence type="ECO:0000256" key="8">
    <source>
        <dbReference type="ARBA" id="ARBA00023136"/>
    </source>
</evidence>
<dbReference type="PANTHER" id="PTHR24221:SF654">
    <property type="entry name" value="ATP-BINDING CASSETTE SUB-FAMILY B MEMBER 6"/>
    <property type="match status" value="1"/>
</dbReference>
<evidence type="ECO:0000256" key="2">
    <source>
        <dbReference type="ARBA" id="ARBA00022448"/>
    </source>
</evidence>
<dbReference type="GO" id="GO:0016887">
    <property type="term" value="F:ATP hydrolysis activity"/>
    <property type="evidence" value="ECO:0007669"/>
    <property type="project" value="InterPro"/>
</dbReference>
<dbReference type="InterPro" id="IPR017871">
    <property type="entry name" value="ABC_transporter-like_CS"/>
</dbReference>
<dbReference type="InterPro" id="IPR027417">
    <property type="entry name" value="P-loop_NTPase"/>
</dbReference>
<dbReference type="GO" id="GO:0005886">
    <property type="term" value="C:plasma membrane"/>
    <property type="evidence" value="ECO:0007669"/>
    <property type="project" value="UniProtKB-SubCell"/>
</dbReference>
<feature type="transmembrane region" description="Helical" evidence="9">
    <location>
        <begin position="72"/>
        <end position="96"/>
    </location>
</feature>
<evidence type="ECO:0000256" key="9">
    <source>
        <dbReference type="SAM" id="Phobius"/>
    </source>
</evidence>
<keyword evidence="3" id="KW-1003">Cell membrane</keyword>
<evidence type="ECO:0000256" key="3">
    <source>
        <dbReference type="ARBA" id="ARBA00022475"/>
    </source>
</evidence>
<dbReference type="GO" id="GO:0034040">
    <property type="term" value="F:ATPase-coupled lipid transmembrane transporter activity"/>
    <property type="evidence" value="ECO:0007669"/>
    <property type="project" value="TreeGrafter"/>
</dbReference>
<dbReference type="GO" id="GO:0005524">
    <property type="term" value="F:ATP binding"/>
    <property type="evidence" value="ECO:0007669"/>
    <property type="project" value="UniProtKB-KW"/>
</dbReference>
<evidence type="ECO:0000256" key="1">
    <source>
        <dbReference type="ARBA" id="ARBA00004651"/>
    </source>
</evidence>
<evidence type="ECO:0000256" key="5">
    <source>
        <dbReference type="ARBA" id="ARBA00022741"/>
    </source>
</evidence>
<feature type="transmembrane region" description="Helical" evidence="9">
    <location>
        <begin position="20"/>
        <end position="42"/>
    </location>
</feature>
<keyword evidence="7 9" id="KW-1133">Transmembrane helix</keyword>
<feature type="transmembrane region" description="Helical" evidence="9">
    <location>
        <begin position="148"/>
        <end position="170"/>
    </location>
</feature>
<dbReference type="Gene3D" id="3.40.50.300">
    <property type="entry name" value="P-loop containing nucleotide triphosphate hydrolases"/>
    <property type="match status" value="1"/>
</dbReference>
<comment type="subcellular location">
    <subcellularLocation>
        <location evidence="1">Cell membrane</location>
        <topology evidence="1">Multi-pass membrane protein</topology>
    </subcellularLocation>
</comment>
<evidence type="ECO:0000256" key="7">
    <source>
        <dbReference type="ARBA" id="ARBA00022989"/>
    </source>
</evidence>
<evidence type="ECO:0008006" key="14">
    <source>
        <dbReference type="Google" id="ProtNLM"/>
    </source>
</evidence>
<dbReference type="PANTHER" id="PTHR24221">
    <property type="entry name" value="ATP-BINDING CASSETTE SUB-FAMILY B"/>
    <property type="match status" value="1"/>
</dbReference>
<reference evidence="12 13" key="1">
    <citation type="submission" date="2014-07" db="EMBL/GenBank/DDBJ databases">
        <title>Draft genome sequence of Thalassospira xianhensis P-4 (MCCC 1A02616).</title>
        <authorList>
            <person name="Lai Q."/>
            <person name="Shao Z."/>
        </authorList>
    </citation>
    <scope>NUCLEOTIDE SEQUENCE [LARGE SCALE GENOMIC DNA]</scope>
    <source>
        <strain evidence="12 13">MCCC 1A02616</strain>
    </source>
</reference>
<keyword evidence="5" id="KW-0547">Nucleotide-binding</keyword>
<dbReference type="InterPro" id="IPR003439">
    <property type="entry name" value="ABC_transporter-like_ATP-bd"/>
</dbReference>
<dbReference type="PROSITE" id="PS50929">
    <property type="entry name" value="ABC_TM1F"/>
    <property type="match status" value="1"/>
</dbReference>
<dbReference type="SMART" id="SM00382">
    <property type="entry name" value="AAA"/>
    <property type="match status" value="1"/>
</dbReference>
<keyword evidence="13" id="KW-1185">Reference proteome</keyword>
<keyword evidence="8 9" id="KW-0472">Membrane</keyword>
<dbReference type="Pfam" id="PF00664">
    <property type="entry name" value="ABC_membrane"/>
    <property type="match status" value="1"/>
</dbReference>
<evidence type="ECO:0000259" key="10">
    <source>
        <dbReference type="PROSITE" id="PS50893"/>
    </source>
</evidence>
<keyword evidence="2" id="KW-0813">Transport</keyword>